<dbReference type="InterPro" id="IPR043128">
    <property type="entry name" value="Rev_trsase/Diguanyl_cyclase"/>
</dbReference>
<dbReference type="SUPFAM" id="SSF56672">
    <property type="entry name" value="DNA/RNA polymerases"/>
    <property type="match status" value="1"/>
</dbReference>
<protein>
    <recommendedName>
        <fullName evidence="3">Reverse transcriptase</fullName>
    </recommendedName>
</protein>
<keyword evidence="2" id="KW-1185">Reference proteome</keyword>
<dbReference type="EMBL" id="NBNE01000156">
    <property type="protein sequence ID" value="OWZ22188.1"/>
    <property type="molecule type" value="Genomic_DNA"/>
</dbReference>
<comment type="caution">
    <text evidence="1">The sequence shown here is derived from an EMBL/GenBank/DDBJ whole genome shotgun (WGS) entry which is preliminary data.</text>
</comment>
<evidence type="ECO:0008006" key="3">
    <source>
        <dbReference type="Google" id="ProtNLM"/>
    </source>
</evidence>
<dbReference type="Proteomes" id="UP000198211">
    <property type="component" value="Unassembled WGS sequence"/>
</dbReference>
<evidence type="ECO:0000313" key="2">
    <source>
        <dbReference type="Proteomes" id="UP000198211"/>
    </source>
</evidence>
<evidence type="ECO:0000313" key="1">
    <source>
        <dbReference type="EMBL" id="OWZ22188.1"/>
    </source>
</evidence>
<accession>A0A225WYV4</accession>
<dbReference type="OrthoDB" id="117339at2759"/>
<dbReference type="PANTHER" id="PTHR33064">
    <property type="entry name" value="POL PROTEIN"/>
    <property type="match status" value="1"/>
</dbReference>
<organism evidence="1 2">
    <name type="scientific">Phytophthora megakarya</name>
    <dbReference type="NCBI Taxonomy" id="4795"/>
    <lineage>
        <taxon>Eukaryota</taxon>
        <taxon>Sar</taxon>
        <taxon>Stramenopiles</taxon>
        <taxon>Oomycota</taxon>
        <taxon>Peronosporomycetes</taxon>
        <taxon>Peronosporales</taxon>
        <taxon>Peronosporaceae</taxon>
        <taxon>Phytophthora</taxon>
    </lineage>
</organism>
<dbReference type="PANTHER" id="PTHR33064:SF37">
    <property type="entry name" value="RIBONUCLEASE H"/>
    <property type="match status" value="1"/>
</dbReference>
<dbReference type="Gene3D" id="3.30.70.270">
    <property type="match status" value="2"/>
</dbReference>
<dbReference type="InterPro" id="IPR051320">
    <property type="entry name" value="Viral_Replic_Matur_Polypro"/>
</dbReference>
<gene>
    <name evidence="1" type="ORF">PHMEG_0003155</name>
</gene>
<reference evidence="2" key="1">
    <citation type="submission" date="2017-03" db="EMBL/GenBank/DDBJ databases">
        <title>Phytopthora megakarya and P. palmivora, two closely related causual agents of cacao black pod achieved similar genome size and gene model numbers by different mechanisms.</title>
        <authorList>
            <person name="Ali S."/>
            <person name="Shao J."/>
            <person name="Larry D.J."/>
            <person name="Kronmiller B."/>
            <person name="Shen D."/>
            <person name="Strem M.D."/>
            <person name="Melnick R.L."/>
            <person name="Guiltinan M.J."/>
            <person name="Tyler B.M."/>
            <person name="Meinhardt L.W."/>
            <person name="Bailey B.A."/>
        </authorList>
    </citation>
    <scope>NUCLEOTIDE SEQUENCE [LARGE SCALE GENOMIC DNA]</scope>
    <source>
        <strain evidence="2">zdho120</strain>
    </source>
</reference>
<dbReference type="InterPro" id="IPR043502">
    <property type="entry name" value="DNA/RNA_pol_sf"/>
</dbReference>
<name>A0A225WYV4_9STRA</name>
<proteinExistence type="predicted"/>
<dbReference type="AlphaFoldDB" id="A0A225WYV4"/>
<sequence>MRLPPEEEAEADQEVLDYLKFDPHDDGPPGRDTPGCIGCEEVHTPRLLRTLADQMTVVKRNISATTQMSPVLGRSSYIDDIAHGAPTWDALCADLDALLYRLRYWNISVSLPKSKFEKLSIPYLSHCISADRIRATPKTAMGVQHLPLPTTMKGLNYHHKLIEDYSVIAASLYELSDDQGEICSGQAFEILKHKIVSTPVLRHPDRTEPFVIIPHANQ</sequence>